<keyword evidence="1 2" id="KW-0732">Signal</keyword>
<evidence type="ECO:0000256" key="1">
    <source>
        <dbReference type="ARBA" id="ARBA00022729"/>
    </source>
</evidence>
<keyword evidence="6" id="KW-1185">Reference proteome</keyword>
<dbReference type="InterPro" id="IPR023614">
    <property type="entry name" value="Porin_dom_sf"/>
</dbReference>
<reference evidence="5" key="1">
    <citation type="submission" date="2017-09" db="EMBL/GenBank/DDBJ databases">
        <title>Yangia sp. SAOS 153D whole genome sequencing.</title>
        <authorList>
            <person name="Verma A."/>
            <person name="Krishnamurthi S."/>
        </authorList>
    </citation>
    <scope>NUCLEOTIDE SEQUENCE [LARGE SCALE GENOMIC DNA]</scope>
    <source>
        <strain evidence="5">SAOS 153D</strain>
    </source>
</reference>
<dbReference type="OrthoDB" id="268975at2"/>
<evidence type="ECO:0000313" key="5">
    <source>
        <dbReference type="EMBL" id="PBD18047.1"/>
    </source>
</evidence>
<sequence length="201" mass="21422">MKLARIALPALLAGSVAVPAFAGSLAPTVVEPVVTPVPVPVEVGRDWTGFSGGVQLGYGAFDTDGTPDDYEEAMTYGLKSYYDYDFGNWVLGGGLQYDWSDADLGAAGDLDGIMRAGLRAGYDMGNTMVYGTGGYAKAFTSGGDIDAGDSDGYFAGIGTETFLTDNWTVGTEITYNEFTDFDAEDMELKNTQFNVSLNYRF</sequence>
<protein>
    <submittedName>
        <fullName evidence="4">Porin family protein</fullName>
    </submittedName>
</protein>
<evidence type="ECO:0000313" key="4">
    <source>
        <dbReference type="EMBL" id="MCT4372137.1"/>
    </source>
</evidence>
<comment type="caution">
    <text evidence="5">The sequence shown here is derived from an EMBL/GenBank/DDBJ whole genome shotgun (WGS) entry which is preliminary data.</text>
</comment>
<dbReference type="RefSeq" id="WP_095883296.1">
    <property type="nucleotide sequence ID" value="NZ_NTHN02000038.1"/>
</dbReference>
<evidence type="ECO:0000259" key="3">
    <source>
        <dbReference type="Pfam" id="PF13505"/>
    </source>
</evidence>
<dbReference type="Proteomes" id="UP000217448">
    <property type="component" value="Unassembled WGS sequence"/>
</dbReference>
<reference evidence="4" key="3">
    <citation type="submission" date="2024-05" db="EMBL/GenBank/DDBJ databases">
        <title>Yangia mangrovi SAOS 153D genome.</title>
        <authorList>
            <person name="Verma A."/>
            <person name="Pal Y."/>
            <person name="Sundharam S."/>
            <person name="Bisht B."/>
            <person name="Srinivasan K."/>
        </authorList>
    </citation>
    <scope>NUCLEOTIDE SEQUENCE</scope>
    <source>
        <strain evidence="4">SAOS 153D</strain>
    </source>
</reference>
<dbReference type="InterPro" id="IPR011250">
    <property type="entry name" value="OMP/PagP_B-barrel"/>
</dbReference>
<dbReference type="EMBL" id="NTHN02000038">
    <property type="protein sequence ID" value="MCT4372137.1"/>
    <property type="molecule type" value="Genomic_DNA"/>
</dbReference>
<feature type="signal peptide" evidence="2">
    <location>
        <begin position="1"/>
        <end position="22"/>
    </location>
</feature>
<dbReference type="InterPro" id="IPR027385">
    <property type="entry name" value="Beta-barrel_OMP"/>
</dbReference>
<reference evidence="6" key="2">
    <citation type="submission" date="2023-07" db="EMBL/GenBank/DDBJ databases">
        <title>Yangia mangrovi SAOS 153D genome.</title>
        <authorList>
            <person name="Verma A."/>
            <person name="Pal Y."/>
            <person name="Sundharam S."/>
            <person name="Bisht B."/>
            <person name="Srinivasan K."/>
        </authorList>
    </citation>
    <scope>NUCLEOTIDE SEQUENCE [LARGE SCALE GENOMIC DNA]</scope>
    <source>
        <strain evidence="6">SAOS 153D</strain>
    </source>
</reference>
<dbReference type="AlphaFoldDB" id="A0A2A3JTA4"/>
<feature type="domain" description="Outer membrane protein beta-barrel" evidence="3">
    <location>
        <begin position="11"/>
        <end position="201"/>
    </location>
</feature>
<evidence type="ECO:0000313" key="6">
    <source>
        <dbReference type="Proteomes" id="UP000217448"/>
    </source>
</evidence>
<feature type="chain" id="PRO_5011974579" evidence="2">
    <location>
        <begin position="23"/>
        <end position="201"/>
    </location>
</feature>
<dbReference type="SUPFAM" id="SSF56925">
    <property type="entry name" value="OMPA-like"/>
    <property type="match status" value="1"/>
</dbReference>
<proteinExistence type="predicted"/>
<accession>A0A2A3JTA4</accession>
<evidence type="ECO:0000256" key="2">
    <source>
        <dbReference type="SAM" id="SignalP"/>
    </source>
</evidence>
<dbReference type="EMBL" id="NTHN01000285">
    <property type="protein sequence ID" value="PBD18047.1"/>
    <property type="molecule type" value="Genomic_DNA"/>
</dbReference>
<organism evidence="5">
    <name type="scientific">Alloyangia mangrovi</name>
    <dbReference type="NCBI Taxonomy" id="1779329"/>
    <lineage>
        <taxon>Bacteria</taxon>
        <taxon>Pseudomonadati</taxon>
        <taxon>Pseudomonadota</taxon>
        <taxon>Alphaproteobacteria</taxon>
        <taxon>Rhodobacterales</taxon>
        <taxon>Roseobacteraceae</taxon>
        <taxon>Alloyangia</taxon>
    </lineage>
</organism>
<dbReference type="Gene3D" id="2.40.160.10">
    <property type="entry name" value="Porin"/>
    <property type="match status" value="1"/>
</dbReference>
<gene>
    <name evidence="4" type="ORF">CLG85_018190</name>
    <name evidence="5" type="ORF">CLG85_16825</name>
</gene>
<name>A0A2A3JTA4_9RHOB</name>
<dbReference type="Pfam" id="PF13505">
    <property type="entry name" value="OMP_b-brl"/>
    <property type="match status" value="1"/>
</dbReference>